<gene>
    <name evidence="1" type="ORF">BV22DRAFT_1135075</name>
</gene>
<keyword evidence="2" id="KW-1185">Reference proteome</keyword>
<comment type="caution">
    <text evidence="1">The sequence shown here is derived from an EMBL/GenBank/DDBJ whole genome shotgun (WGS) entry which is preliminary data.</text>
</comment>
<name>A0ACB8AXZ3_9AGAM</name>
<accession>A0ACB8AXZ3</accession>
<reference evidence="1" key="1">
    <citation type="journal article" date="2021" name="New Phytol.">
        <title>Evolutionary innovations through gain and loss of genes in the ectomycorrhizal Boletales.</title>
        <authorList>
            <person name="Wu G."/>
            <person name="Miyauchi S."/>
            <person name="Morin E."/>
            <person name="Kuo A."/>
            <person name="Drula E."/>
            <person name="Varga T."/>
            <person name="Kohler A."/>
            <person name="Feng B."/>
            <person name="Cao Y."/>
            <person name="Lipzen A."/>
            <person name="Daum C."/>
            <person name="Hundley H."/>
            <person name="Pangilinan J."/>
            <person name="Johnson J."/>
            <person name="Barry K."/>
            <person name="LaButti K."/>
            <person name="Ng V."/>
            <person name="Ahrendt S."/>
            <person name="Min B."/>
            <person name="Choi I.G."/>
            <person name="Park H."/>
            <person name="Plett J.M."/>
            <person name="Magnuson J."/>
            <person name="Spatafora J.W."/>
            <person name="Nagy L.G."/>
            <person name="Henrissat B."/>
            <person name="Grigoriev I.V."/>
            <person name="Yang Z.L."/>
            <person name="Xu J."/>
            <person name="Martin F.M."/>
        </authorList>
    </citation>
    <scope>NUCLEOTIDE SEQUENCE</scope>
    <source>
        <strain evidence="1">KUC20120723A-06</strain>
    </source>
</reference>
<dbReference type="EMBL" id="MU266922">
    <property type="protein sequence ID" value="KAH7917839.1"/>
    <property type="molecule type" value="Genomic_DNA"/>
</dbReference>
<sequence>MTALYFVARYCGSASQLATLAATLPLDWTATMYASIHLILLVRICSNFYSPHSADRYITIAAQGLSFMFVAAMQVILLLRAYALCNRSRKVFVILLVSFVCEMIAVVVVKGKSLHFFDIATSTGWADGVLGAYSVYSYPLDLWQTVSKAIQLAFDILLLAVALFGSVKHALETKRFTKGWSINPLVKVLAEDQIAYFVWYAAWQGTDLSAIIINSAGVGTSALDGLHSLFGAFAIIAGPRMVISLRAQELKTREGTLQTQLSTIRFHARGSSSQLDAEEELV</sequence>
<proteinExistence type="predicted"/>
<evidence type="ECO:0000313" key="2">
    <source>
        <dbReference type="Proteomes" id="UP000790709"/>
    </source>
</evidence>
<dbReference type="Proteomes" id="UP000790709">
    <property type="component" value="Unassembled WGS sequence"/>
</dbReference>
<evidence type="ECO:0000313" key="1">
    <source>
        <dbReference type="EMBL" id="KAH7917839.1"/>
    </source>
</evidence>
<protein>
    <submittedName>
        <fullName evidence="1">Uncharacterized protein</fullName>
    </submittedName>
</protein>
<organism evidence="1 2">
    <name type="scientific">Leucogyrophana mollusca</name>
    <dbReference type="NCBI Taxonomy" id="85980"/>
    <lineage>
        <taxon>Eukaryota</taxon>
        <taxon>Fungi</taxon>
        <taxon>Dikarya</taxon>
        <taxon>Basidiomycota</taxon>
        <taxon>Agaricomycotina</taxon>
        <taxon>Agaricomycetes</taxon>
        <taxon>Agaricomycetidae</taxon>
        <taxon>Boletales</taxon>
        <taxon>Boletales incertae sedis</taxon>
        <taxon>Leucogyrophana</taxon>
    </lineage>
</organism>